<keyword evidence="3" id="KW-0378">Hydrolase</keyword>
<dbReference type="Proteomes" id="UP001197247">
    <property type="component" value="Unassembled WGS sequence"/>
</dbReference>
<dbReference type="InterPro" id="IPR038765">
    <property type="entry name" value="Papain-like_cys_pep_sf"/>
</dbReference>
<keyword evidence="4" id="KW-0788">Thiol protease</keyword>
<evidence type="ECO:0000313" key="8">
    <source>
        <dbReference type="Proteomes" id="UP001197247"/>
    </source>
</evidence>
<sequence>MTTRATARHRAPVRPATPLSSLSSAVTGQMSMIGRGGAVIAMSGGLVASMGMSSQAATKSGAESAAPATAPIAVEPAVALSGGMVTSVGSTQTSAASLTAPVAATVSFESSDFSAVPKKVVVSAASGDSSTGSSVSSSFGSSRGTSVLAVAARYLGVSYRYGGTTPLAWDCSGATQYIYAQVGIDLPRTANQQMLASTQISRSQAQPGDLVFFTSGGSAYHVGIYAGGNMMYDAGRTGTSFSKRAIWTSAVSFGRVA</sequence>
<dbReference type="InterPro" id="IPR000064">
    <property type="entry name" value="NLP_P60_dom"/>
</dbReference>
<keyword evidence="2" id="KW-0645">Protease</keyword>
<evidence type="ECO:0000313" key="7">
    <source>
        <dbReference type="EMBL" id="MBT0767506.1"/>
    </source>
</evidence>
<evidence type="ECO:0000256" key="4">
    <source>
        <dbReference type="ARBA" id="ARBA00022807"/>
    </source>
</evidence>
<evidence type="ECO:0000256" key="5">
    <source>
        <dbReference type="SAM" id="MobiDB-lite"/>
    </source>
</evidence>
<dbReference type="SUPFAM" id="SSF54001">
    <property type="entry name" value="Cysteine proteinases"/>
    <property type="match status" value="1"/>
</dbReference>
<dbReference type="PANTHER" id="PTHR47053:SF1">
    <property type="entry name" value="MUREIN DD-ENDOPEPTIDASE MEPH-RELATED"/>
    <property type="match status" value="1"/>
</dbReference>
<dbReference type="InterPro" id="IPR051202">
    <property type="entry name" value="Peptidase_C40"/>
</dbReference>
<dbReference type="PANTHER" id="PTHR47053">
    <property type="entry name" value="MUREIN DD-ENDOPEPTIDASE MEPH-RELATED"/>
    <property type="match status" value="1"/>
</dbReference>
<accession>A0ABS5T8W4</accession>
<keyword evidence="8" id="KW-1185">Reference proteome</keyword>
<dbReference type="EMBL" id="JAHBAY010000001">
    <property type="protein sequence ID" value="MBT0767506.1"/>
    <property type="molecule type" value="Genomic_DNA"/>
</dbReference>
<gene>
    <name evidence="7" type="ORF">KIH74_01135</name>
</gene>
<protein>
    <submittedName>
        <fullName evidence="7">C40 family peptidase</fullName>
    </submittedName>
</protein>
<comment type="caution">
    <text evidence="7">The sequence shown here is derived from an EMBL/GenBank/DDBJ whole genome shotgun (WGS) entry which is preliminary data.</text>
</comment>
<evidence type="ECO:0000256" key="2">
    <source>
        <dbReference type="ARBA" id="ARBA00022670"/>
    </source>
</evidence>
<comment type="similarity">
    <text evidence="1">Belongs to the peptidase C40 family.</text>
</comment>
<dbReference type="PROSITE" id="PS51935">
    <property type="entry name" value="NLPC_P60"/>
    <property type="match status" value="1"/>
</dbReference>
<feature type="domain" description="NlpC/P60" evidence="6">
    <location>
        <begin position="141"/>
        <end position="257"/>
    </location>
</feature>
<feature type="compositionally biased region" description="Basic residues" evidence="5">
    <location>
        <begin position="1"/>
        <end position="12"/>
    </location>
</feature>
<feature type="region of interest" description="Disordered" evidence="5">
    <location>
        <begin position="1"/>
        <end position="21"/>
    </location>
</feature>
<evidence type="ECO:0000256" key="1">
    <source>
        <dbReference type="ARBA" id="ARBA00007074"/>
    </source>
</evidence>
<reference evidence="7 8" key="1">
    <citation type="submission" date="2021-05" db="EMBL/GenBank/DDBJ databases">
        <title>Kineosporia and Streptomyces sp. nov. two new marine actinobacteria isolated from Coral.</title>
        <authorList>
            <person name="Buangrab K."/>
            <person name="Sutthacheep M."/>
            <person name="Yeemin T."/>
            <person name="Harunari E."/>
            <person name="Igarashi Y."/>
            <person name="Kanchanasin P."/>
            <person name="Tanasupawat S."/>
            <person name="Phongsopitanun W."/>
        </authorList>
    </citation>
    <scope>NUCLEOTIDE SEQUENCE [LARGE SCALE GENOMIC DNA]</scope>
    <source>
        <strain evidence="7 8">J2-2</strain>
    </source>
</reference>
<dbReference type="Gene3D" id="3.90.1720.10">
    <property type="entry name" value="endopeptidase domain like (from Nostoc punctiforme)"/>
    <property type="match status" value="1"/>
</dbReference>
<organism evidence="7 8">
    <name type="scientific">Kineosporia corallincola</name>
    <dbReference type="NCBI Taxonomy" id="2835133"/>
    <lineage>
        <taxon>Bacteria</taxon>
        <taxon>Bacillati</taxon>
        <taxon>Actinomycetota</taxon>
        <taxon>Actinomycetes</taxon>
        <taxon>Kineosporiales</taxon>
        <taxon>Kineosporiaceae</taxon>
        <taxon>Kineosporia</taxon>
    </lineage>
</organism>
<dbReference type="Pfam" id="PF00877">
    <property type="entry name" value="NLPC_P60"/>
    <property type="match status" value="1"/>
</dbReference>
<proteinExistence type="inferred from homology"/>
<name>A0ABS5T8W4_9ACTN</name>
<evidence type="ECO:0000256" key="3">
    <source>
        <dbReference type="ARBA" id="ARBA00022801"/>
    </source>
</evidence>
<evidence type="ECO:0000259" key="6">
    <source>
        <dbReference type="PROSITE" id="PS51935"/>
    </source>
</evidence>